<dbReference type="RefSeq" id="WP_227710068.1">
    <property type="nucleotide sequence ID" value="NZ_JAJEQW010000006.1"/>
</dbReference>
<comment type="domain">
    <text evidence="7">The HXXXXD motif is essential for acyltransferase activity and may constitute the binding site for the phosphate moiety of the glycerol-3-phosphate.</text>
</comment>
<keyword evidence="3 7" id="KW-0444">Lipid biosynthesis</keyword>
<dbReference type="GO" id="GO:0016020">
    <property type="term" value="C:membrane"/>
    <property type="evidence" value="ECO:0007669"/>
    <property type="project" value="InterPro"/>
</dbReference>
<dbReference type="SMART" id="SM00563">
    <property type="entry name" value="PlsC"/>
    <property type="match status" value="1"/>
</dbReference>
<evidence type="ECO:0000256" key="7">
    <source>
        <dbReference type="RuleBase" id="RU361267"/>
    </source>
</evidence>
<dbReference type="GO" id="GO:0006654">
    <property type="term" value="P:phosphatidic acid biosynthetic process"/>
    <property type="evidence" value="ECO:0007669"/>
    <property type="project" value="TreeGrafter"/>
</dbReference>
<evidence type="ECO:0000313" key="10">
    <source>
        <dbReference type="Proteomes" id="UP001198893"/>
    </source>
</evidence>
<comment type="similarity">
    <text evidence="2 7">Belongs to the 1-acyl-sn-glycerol-3-phosphate acyltransferase family.</text>
</comment>
<evidence type="ECO:0000256" key="6">
    <source>
        <dbReference type="ARBA" id="ARBA00023315"/>
    </source>
</evidence>
<keyword evidence="6 7" id="KW-0012">Acyltransferase</keyword>
<proteinExistence type="inferred from homology"/>
<dbReference type="CDD" id="cd07989">
    <property type="entry name" value="LPLAT_AGPAT-like"/>
    <property type="match status" value="1"/>
</dbReference>
<keyword evidence="5 7" id="KW-0443">Lipid metabolism</keyword>
<dbReference type="EMBL" id="JAJEQW010000006">
    <property type="protein sequence ID" value="MCC2242088.1"/>
    <property type="molecule type" value="Genomic_DNA"/>
</dbReference>
<sequence>MIRAILALLFAVLYLILGIPVLFVEWIIRKCNRHAADISSLRMVQWAFRVIMFICGVKLTVIGEENVPKDVPVLYIGNHRSYFDIIITYSRCPRLTGYIAKDTMGKVPLLNIWMKRLYCLFLDRTDMKKGLKTILTGIDQIKTGISMCIFPEGTRNKTEDEMLPFKAGSLKLSEKTGCPIVPMAITNSADILENHFPKVKPTHVILQYGTPIYLDQLSADDRKHLATYTQNTVHELLADNRKYL</sequence>
<keyword evidence="7" id="KW-1208">Phospholipid metabolism</keyword>
<gene>
    <name evidence="9" type="ORF">LKD47_07210</name>
</gene>
<dbReference type="PANTHER" id="PTHR10434">
    <property type="entry name" value="1-ACYL-SN-GLYCEROL-3-PHOSPHATE ACYLTRANSFERASE"/>
    <property type="match status" value="1"/>
</dbReference>
<dbReference type="SUPFAM" id="SSF69593">
    <property type="entry name" value="Glycerol-3-phosphate (1)-acyltransferase"/>
    <property type="match status" value="1"/>
</dbReference>
<evidence type="ECO:0000256" key="4">
    <source>
        <dbReference type="ARBA" id="ARBA00022679"/>
    </source>
</evidence>
<dbReference type="GO" id="GO:0003841">
    <property type="term" value="F:1-acylglycerol-3-phosphate O-acyltransferase activity"/>
    <property type="evidence" value="ECO:0007669"/>
    <property type="project" value="UniProtKB-UniRule"/>
</dbReference>
<protein>
    <recommendedName>
        <fullName evidence="7">1-acyl-sn-glycerol-3-phosphate acyltransferase</fullName>
        <ecNumber evidence="7">2.3.1.51</ecNumber>
    </recommendedName>
</protein>
<evidence type="ECO:0000256" key="2">
    <source>
        <dbReference type="ARBA" id="ARBA00008655"/>
    </source>
</evidence>
<comment type="catalytic activity">
    <reaction evidence="7">
        <text>a 1-acyl-sn-glycero-3-phosphate + an acyl-CoA = a 1,2-diacyl-sn-glycero-3-phosphate + CoA</text>
        <dbReference type="Rhea" id="RHEA:19709"/>
        <dbReference type="ChEBI" id="CHEBI:57287"/>
        <dbReference type="ChEBI" id="CHEBI:57970"/>
        <dbReference type="ChEBI" id="CHEBI:58342"/>
        <dbReference type="ChEBI" id="CHEBI:58608"/>
        <dbReference type="EC" id="2.3.1.51"/>
    </reaction>
</comment>
<evidence type="ECO:0000313" key="9">
    <source>
        <dbReference type="EMBL" id="MCC2242088.1"/>
    </source>
</evidence>
<feature type="domain" description="Phospholipid/glycerol acyltransferase" evidence="8">
    <location>
        <begin position="73"/>
        <end position="188"/>
    </location>
</feature>
<accession>A0AAW4WBE3</accession>
<keyword evidence="7" id="KW-0594">Phospholipid biosynthesis</keyword>
<evidence type="ECO:0000259" key="8">
    <source>
        <dbReference type="SMART" id="SM00563"/>
    </source>
</evidence>
<evidence type="ECO:0000256" key="1">
    <source>
        <dbReference type="ARBA" id="ARBA00005189"/>
    </source>
</evidence>
<dbReference type="InterPro" id="IPR002123">
    <property type="entry name" value="Plipid/glycerol_acylTrfase"/>
</dbReference>
<evidence type="ECO:0000256" key="3">
    <source>
        <dbReference type="ARBA" id="ARBA00022516"/>
    </source>
</evidence>
<dbReference type="AlphaFoldDB" id="A0AAW4WBE3"/>
<dbReference type="EC" id="2.3.1.51" evidence="7"/>
<keyword evidence="4 7" id="KW-0808">Transferase</keyword>
<dbReference type="InterPro" id="IPR004552">
    <property type="entry name" value="AGP_acyltrans"/>
</dbReference>
<evidence type="ECO:0000256" key="5">
    <source>
        <dbReference type="ARBA" id="ARBA00023098"/>
    </source>
</evidence>
<dbReference type="Proteomes" id="UP001198893">
    <property type="component" value="Unassembled WGS sequence"/>
</dbReference>
<organism evidence="9 10">
    <name type="scientific">Roseburia amylophila</name>
    <dbReference type="NCBI Taxonomy" id="2981794"/>
    <lineage>
        <taxon>Bacteria</taxon>
        <taxon>Bacillati</taxon>
        <taxon>Bacillota</taxon>
        <taxon>Clostridia</taxon>
        <taxon>Lachnospirales</taxon>
        <taxon>Lachnospiraceae</taxon>
        <taxon>Roseburia</taxon>
    </lineage>
</organism>
<comment type="caution">
    <text evidence="9">The sequence shown here is derived from an EMBL/GenBank/DDBJ whole genome shotgun (WGS) entry which is preliminary data.</text>
</comment>
<dbReference type="NCBIfam" id="TIGR00530">
    <property type="entry name" value="AGP_acyltrn"/>
    <property type="match status" value="1"/>
</dbReference>
<comment type="pathway">
    <text evidence="1">Lipid metabolism.</text>
</comment>
<dbReference type="PANTHER" id="PTHR10434:SF64">
    <property type="entry name" value="1-ACYL-SN-GLYCEROL-3-PHOSPHATE ACYLTRANSFERASE-RELATED"/>
    <property type="match status" value="1"/>
</dbReference>
<name>A0AAW4WBE3_9FIRM</name>
<reference evidence="9" key="1">
    <citation type="submission" date="2021-10" db="EMBL/GenBank/DDBJ databases">
        <title>Anaerobic single-cell dispensing facilitates the cultivation of human gut bacteria.</title>
        <authorList>
            <person name="Afrizal A."/>
        </authorList>
    </citation>
    <scope>NUCLEOTIDE SEQUENCE</scope>
    <source>
        <strain evidence="9">CLA-AA-H204</strain>
    </source>
</reference>
<dbReference type="Pfam" id="PF01553">
    <property type="entry name" value="Acyltransferase"/>
    <property type="match status" value="1"/>
</dbReference>